<feature type="site" description="Transition state stabilizer" evidence="11">
    <location>
        <position position="268"/>
    </location>
</feature>
<dbReference type="EC" id="4.6.1.12" evidence="11"/>
<reference evidence="15" key="2">
    <citation type="submission" date="2017-05" db="EMBL/GenBank/DDBJ databases">
        <title>Improved OligoMM genomes.</title>
        <authorList>
            <person name="Garzetti D."/>
        </authorList>
    </citation>
    <scope>NUCLEOTIDE SEQUENCE [LARGE SCALE GENOMIC DNA]</scope>
    <source>
        <strain evidence="15">KB18</strain>
    </source>
</reference>
<dbReference type="Pfam" id="PF01128">
    <property type="entry name" value="IspD"/>
    <property type="match status" value="1"/>
</dbReference>
<dbReference type="GO" id="GO:0046872">
    <property type="term" value="F:metal ion binding"/>
    <property type="evidence" value="ECO:0007669"/>
    <property type="project" value="UniProtKB-KW"/>
</dbReference>
<evidence type="ECO:0000256" key="1">
    <source>
        <dbReference type="ARBA" id="ARBA00000200"/>
    </source>
</evidence>
<dbReference type="HAMAP" id="MF_00108">
    <property type="entry name" value="IspD"/>
    <property type="match status" value="1"/>
</dbReference>
<feature type="site" description="Positions MEP for the nucleophilic attack" evidence="11">
    <location>
        <position position="214"/>
    </location>
</feature>
<comment type="catalytic activity">
    <reaction evidence="1 11">
        <text>4-CDP-2-C-methyl-D-erythritol 2-phosphate = 2-C-methyl-D-erythritol 2,4-cyclic diphosphate + CMP</text>
        <dbReference type="Rhea" id="RHEA:23864"/>
        <dbReference type="ChEBI" id="CHEBI:57919"/>
        <dbReference type="ChEBI" id="CHEBI:58483"/>
        <dbReference type="ChEBI" id="CHEBI:60377"/>
        <dbReference type="EC" id="4.6.1.12"/>
    </reaction>
</comment>
<dbReference type="InterPro" id="IPR026596">
    <property type="entry name" value="IspD/F"/>
</dbReference>
<evidence type="ECO:0000313" key="16">
    <source>
        <dbReference type="Proteomes" id="UP000596035"/>
    </source>
</evidence>
<evidence type="ECO:0000256" key="4">
    <source>
        <dbReference type="ARBA" id="ARBA00008480"/>
    </source>
</evidence>
<reference evidence="14 16" key="3">
    <citation type="submission" date="2020-11" db="EMBL/GenBank/DDBJ databases">
        <title>Closed and high quality bacterial genomes of the OMM12 community.</title>
        <authorList>
            <person name="Marbouty M."/>
            <person name="Lamy-Besnier Q."/>
            <person name="Debarbieux L."/>
            <person name="Koszul R."/>
        </authorList>
    </citation>
    <scope>NUCLEOTIDE SEQUENCE [LARGE SCALE GENOMIC DNA]</scope>
    <source>
        <strain evidence="14 16">KB18</strain>
    </source>
</reference>
<reference evidence="13" key="1">
    <citation type="journal article" date="2017" name="Genome Announc.">
        <title>High-Quality Whole-Genome Sequences of the Oligo-Mouse-Microbiota Bacterial Community.</title>
        <authorList>
            <person name="Garzetti D."/>
            <person name="Brugiroux S."/>
            <person name="Bunk B."/>
            <person name="Pukall R."/>
            <person name="McCoy K.D."/>
            <person name="Macpherson A.J."/>
            <person name="Stecher B."/>
        </authorList>
    </citation>
    <scope>NUCLEOTIDE SEQUENCE</scope>
    <source>
        <strain evidence="13">KB18</strain>
    </source>
</reference>
<comment type="similarity">
    <text evidence="11">In the C-terminal section; belongs to the IspF family.</text>
</comment>
<keyword evidence="6 11" id="KW-0548">Nucleotidyltransferase</keyword>
<proteinExistence type="inferred from homology"/>
<organism evidence="14 16">
    <name type="scientific">Acutalibacter muris</name>
    <dbReference type="NCBI Taxonomy" id="1796620"/>
    <lineage>
        <taxon>Bacteria</taxon>
        <taxon>Bacillati</taxon>
        <taxon>Bacillota</taxon>
        <taxon>Clostridia</taxon>
        <taxon>Eubacteriales</taxon>
        <taxon>Acutalibacteraceae</taxon>
        <taxon>Acutalibacter</taxon>
    </lineage>
</organism>
<dbReference type="Pfam" id="PF02542">
    <property type="entry name" value="YgbB"/>
    <property type="match status" value="1"/>
</dbReference>
<feature type="site" description="Transition state stabilizer" evidence="11">
    <location>
        <position position="24"/>
    </location>
</feature>
<feature type="binding site" evidence="11">
    <location>
        <position position="276"/>
    </location>
    <ligand>
        <name>a divalent metal cation</name>
        <dbReference type="ChEBI" id="CHEBI:60240"/>
    </ligand>
</feature>
<evidence type="ECO:0000256" key="5">
    <source>
        <dbReference type="ARBA" id="ARBA00022679"/>
    </source>
</evidence>
<protein>
    <recommendedName>
        <fullName evidence="11">Bifunctional enzyme IspD/IspF</fullName>
    </recommendedName>
    <domain>
        <recommendedName>
            <fullName evidence="11">2-C-methyl-D-erythritol 4-phosphate cytidylyltransferase</fullName>
            <ecNumber evidence="11">2.7.7.60</ecNumber>
        </recommendedName>
        <alternativeName>
            <fullName evidence="11">4-diphosphocytidyl-2C-methyl-D-erythritol synthase</fullName>
        </alternativeName>
        <alternativeName>
            <fullName evidence="11">MEP cytidylyltransferase</fullName>
            <shortName evidence="11">MCT</shortName>
        </alternativeName>
    </domain>
    <domain>
        <recommendedName>
            <fullName evidence="11">2-C-methyl-D-erythritol 2,4-cyclodiphosphate synthase</fullName>
            <shortName evidence="11">MECDP-synthase</shortName>
            <shortName evidence="11">MECPP-synthase</shortName>
            <shortName evidence="11">MECPS</shortName>
            <ecNumber evidence="11">4.6.1.12</ecNumber>
        </recommendedName>
    </domain>
</protein>
<dbReference type="PROSITE" id="PS01350">
    <property type="entry name" value="ISPF"/>
    <property type="match status" value="1"/>
</dbReference>
<feature type="region of interest" description="2-C-methyl-D-erythritol 4-phosphate cytidylyltransferase" evidence="11">
    <location>
        <begin position="1"/>
        <end position="236"/>
    </location>
</feature>
<dbReference type="Gene3D" id="3.90.550.10">
    <property type="entry name" value="Spore Coat Polysaccharide Biosynthesis Protein SpsA, Chain A"/>
    <property type="match status" value="1"/>
</dbReference>
<evidence type="ECO:0000256" key="6">
    <source>
        <dbReference type="ARBA" id="ARBA00022695"/>
    </source>
</evidence>
<dbReference type="NCBIfam" id="TIGR00151">
    <property type="entry name" value="ispF"/>
    <property type="match status" value="1"/>
</dbReference>
<feature type="binding site" evidence="11">
    <location>
        <position position="373"/>
    </location>
    <ligand>
        <name>4-CDP-2-C-methyl-D-erythritol 2-phosphate</name>
        <dbReference type="ChEBI" id="CHEBI:57919"/>
    </ligand>
</feature>
<dbReference type="KEGG" id="amur:ADH66_15650"/>
<keyword evidence="10 11" id="KW-0511">Multifunctional enzyme</keyword>
<dbReference type="SUPFAM" id="SSF69765">
    <property type="entry name" value="IpsF-like"/>
    <property type="match status" value="1"/>
</dbReference>
<comment type="catalytic activity">
    <reaction evidence="11">
        <text>2-C-methyl-D-erythritol 4-phosphate + CTP + H(+) = 4-CDP-2-C-methyl-D-erythritol + diphosphate</text>
        <dbReference type="Rhea" id="RHEA:13429"/>
        <dbReference type="ChEBI" id="CHEBI:15378"/>
        <dbReference type="ChEBI" id="CHEBI:33019"/>
        <dbReference type="ChEBI" id="CHEBI:37563"/>
        <dbReference type="ChEBI" id="CHEBI:57823"/>
        <dbReference type="ChEBI" id="CHEBI:58262"/>
        <dbReference type="EC" id="2.7.7.60"/>
    </reaction>
</comment>
<feature type="site" description="Transition state stabilizer" evidence="11">
    <location>
        <position position="17"/>
    </location>
</feature>
<comment type="cofactor">
    <cofactor evidence="2 11">
        <name>a divalent metal cation</name>
        <dbReference type="ChEBI" id="CHEBI:60240"/>
    </cofactor>
</comment>
<feature type="binding site" evidence="11">
    <location>
        <begin position="268"/>
        <end position="269"/>
    </location>
    <ligand>
        <name>4-CDP-2-C-methyl-D-erythritol 2-phosphate</name>
        <dbReference type="ChEBI" id="CHEBI:57919"/>
    </ligand>
</feature>
<evidence type="ECO:0000256" key="3">
    <source>
        <dbReference type="ARBA" id="ARBA00004709"/>
    </source>
</evidence>
<evidence type="ECO:0000256" key="7">
    <source>
        <dbReference type="ARBA" id="ARBA00022723"/>
    </source>
</evidence>
<gene>
    <name evidence="11" type="primary">ispDF</name>
    <name evidence="13" type="ORF">ADH66_15650</name>
    <name evidence="14" type="ORF">I5Q82_06025</name>
</gene>
<dbReference type="InterPro" id="IPR036571">
    <property type="entry name" value="MECDP_synthase_sf"/>
</dbReference>
<keyword evidence="7 11" id="KW-0479">Metal-binding</keyword>
<evidence type="ECO:0000256" key="9">
    <source>
        <dbReference type="ARBA" id="ARBA00023239"/>
    </source>
</evidence>
<dbReference type="GO" id="GO:0019288">
    <property type="term" value="P:isopentenyl diphosphate biosynthetic process, methylerythritol 4-phosphate pathway"/>
    <property type="evidence" value="ECO:0007669"/>
    <property type="project" value="UniProtKB-UniRule"/>
</dbReference>
<feature type="site" description="Positions MEP for the nucleophilic attack" evidence="11">
    <location>
        <position position="158"/>
    </location>
</feature>
<dbReference type="GO" id="GO:0008685">
    <property type="term" value="F:2-C-methyl-D-erythritol 2,4-cyclodiphosphate synthase activity"/>
    <property type="evidence" value="ECO:0007669"/>
    <property type="project" value="UniProtKB-UniRule"/>
</dbReference>
<feature type="domain" description="2-C-methyl-D-erythritol 2,4-cyclodiphosphate synthase" evidence="12">
    <location>
        <begin position="235"/>
        <end position="388"/>
    </location>
</feature>
<dbReference type="RefSeq" id="WP_066538906.1">
    <property type="nucleotide sequence ID" value="NZ_CP021422.1"/>
</dbReference>
<dbReference type="Proteomes" id="UP000196710">
    <property type="component" value="Chromosome"/>
</dbReference>
<dbReference type="InterPro" id="IPR034683">
    <property type="entry name" value="IspD/TarI"/>
</dbReference>
<evidence type="ECO:0000313" key="14">
    <source>
        <dbReference type="EMBL" id="QQR31227.1"/>
    </source>
</evidence>
<feature type="region of interest" description="2-C-methyl-D-erythritol 2,4-cyclodiphosphate synthase" evidence="11">
    <location>
        <begin position="236"/>
        <end position="393"/>
    </location>
</feature>
<comment type="similarity">
    <text evidence="4">Belongs to the IspF family.</text>
</comment>
<dbReference type="AlphaFoldDB" id="A0A1Z2XU81"/>
<dbReference type="InterPro" id="IPR003526">
    <property type="entry name" value="MECDP_synthase"/>
</dbReference>
<dbReference type="GO" id="GO:0016114">
    <property type="term" value="P:terpenoid biosynthetic process"/>
    <property type="evidence" value="ECO:0007669"/>
    <property type="project" value="InterPro"/>
</dbReference>
<keyword evidence="5 11" id="KW-0808">Transferase</keyword>
<feature type="binding site" evidence="11">
    <location>
        <begin position="290"/>
        <end position="292"/>
    </location>
    <ligand>
        <name>4-CDP-2-C-methyl-D-erythritol 2-phosphate</name>
        <dbReference type="ChEBI" id="CHEBI:57919"/>
    </ligand>
</feature>
<dbReference type="PANTHER" id="PTHR43181:SF1">
    <property type="entry name" value="2-C-METHYL-D-ERYTHRITOL 2,4-CYCLODIPHOSPHATE SYNTHASE, CHLOROPLASTIC"/>
    <property type="match status" value="1"/>
</dbReference>
<evidence type="ECO:0000259" key="12">
    <source>
        <dbReference type="Pfam" id="PF02542"/>
    </source>
</evidence>
<dbReference type="PANTHER" id="PTHR43181">
    <property type="entry name" value="2-C-METHYL-D-ERYTHRITOL 2,4-CYCLODIPHOSPHATE SYNTHASE, CHLOROPLASTIC"/>
    <property type="match status" value="1"/>
</dbReference>
<evidence type="ECO:0000256" key="10">
    <source>
        <dbReference type="ARBA" id="ARBA00023268"/>
    </source>
</evidence>
<evidence type="ECO:0000313" key="13">
    <source>
        <dbReference type="EMBL" id="ASB41961.1"/>
    </source>
</evidence>
<feature type="binding site" evidence="11">
    <location>
        <begin position="242"/>
        <end position="244"/>
    </location>
    <ligand>
        <name>4-CDP-2-C-methyl-D-erythritol 2-phosphate</name>
        <dbReference type="ChEBI" id="CHEBI:57919"/>
    </ligand>
</feature>
<feature type="binding site" evidence="11">
    <location>
        <position position="244"/>
    </location>
    <ligand>
        <name>a divalent metal cation</name>
        <dbReference type="ChEBI" id="CHEBI:60240"/>
    </ligand>
</feature>
<dbReference type="EMBL" id="CP065321">
    <property type="protein sequence ID" value="QQR31227.1"/>
    <property type="molecule type" value="Genomic_DNA"/>
</dbReference>
<dbReference type="EMBL" id="CP021422">
    <property type="protein sequence ID" value="ASB41961.1"/>
    <property type="molecule type" value="Genomic_DNA"/>
</dbReference>
<dbReference type="GO" id="GO:0050518">
    <property type="term" value="F:2-C-methyl-D-erythritol 4-phosphate cytidylyltransferase activity"/>
    <property type="evidence" value="ECO:0007669"/>
    <property type="project" value="UniProtKB-UniRule"/>
</dbReference>
<dbReference type="FunFam" id="3.90.550.10:FF:000003">
    <property type="entry name" value="2-C-methyl-D-erythritol 4-phosphate cytidylyltransferase"/>
    <property type="match status" value="1"/>
</dbReference>
<dbReference type="HAMAP" id="MF_00107">
    <property type="entry name" value="IspF"/>
    <property type="match status" value="1"/>
</dbReference>
<feature type="binding site" evidence="11">
    <location>
        <position position="242"/>
    </location>
    <ligand>
        <name>a divalent metal cation</name>
        <dbReference type="ChEBI" id="CHEBI:60240"/>
    </ligand>
</feature>
<dbReference type="FunFam" id="3.30.1330.50:FF:000001">
    <property type="entry name" value="2-C-methyl-D-erythritol 2,4-cyclodiphosphate synthase"/>
    <property type="match status" value="1"/>
</dbReference>
<feature type="site" description="Transition state stabilizer" evidence="11">
    <location>
        <position position="367"/>
    </location>
</feature>
<name>A0A1Z2XU81_9FIRM</name>
<keyword evidence="9 11" id="KW-0456">Lyase</keyword>
<evidence type="ECO:0000256" key="2">
    <source>
        <dbReference type="ARBA" id="ARBA00001968"/>
    </source>
</evidence>
<evidence type="ECO:0000256" key="8">
    <source>
        <dbReference type="ARBA" id="ARBA00023229"/>
    </source>
</evidence>
<comment type="function">
    <text evidence="11">Bifunctional enzyme that catalyzes the formation of 4-diphosphocytidyl-2-C-methyl-D-erythritol from CTP and 2-C-methyl-D-erythritol 4-phosphate (MEP) (IspD), and catalyzes the conversion of 4-diphosphocytidyl-2-C-methyl-D-erythritol 2-phosphate (CDP-ME2P) to 2-C-methyl-D-erythritol 2,4-cyclodiphosphate (ME-CPP) with a corresponding release of cytidine 5-monophosphate (CMP) (IspF).</text>
</comment>
<dbReference type="InterPro" id="IPR029044">
    <property type="entry name" value="Nucleotide-diphossugar_trans"/>
</dbReference>
<dbReference type="CDD" id="cd02516">
    <property type="entry name" value="CDP-ME_synthetase"/>
    <property type="match status" value="1"/>
</dbReference>
<comment type="similarity">
    <text evidence="11">In the N-terminal section; belongs to the IspD/TarI cytidylyltransferase family. IspD subfamily.</text>
</comment>
<dbReference type="Proteomes" id="UP000596035">
    <property type="component" value="Chromosome"/>
</dbReference>
<comment type="pathway">
    <text evidence="3 11">Isoprenoid biosynthesis; isopentenyl diphosphate biosynthesis via DXP pathway; isopentenyl diphosphate from 1-deoxy-D-xylulose 5-phosphate: step 4/6.</text>
</comment>
<keyword evidence="8 11" id="KW-0414">Isoprene biosynthesis</keyword>
<evidence type="ECO:0000256" key="11">
    <source>
        <dbReference type="HAMAP-Rule" id="MF_01520"/>
    </source>
</evidence>
<dbReference type="NCBIfam" id="TIGR00453">
    <property type="entry name" value="ispD"/>
    <property type="match status" value="1"/>
</dbReference>
<dbReference type="HAMAP" id="MF_01520">
    <property type="entry name" value="IspDF"/>
    <property type="match status" value="1"/>
</dbReference>
<dbReference type="CDD" id="cd00554">
    <property type="entry name" value="MECDP_synthase"/>
    <property type="match status" value="1"/>
</dbReference>
<dbReference type="InterPro" id="IPR001228">
    <property type="entry name" value="IspD"/>
</dbReference>
<dbReference type="Gene3D" id="3.30.1330.50">
    <property type="entry name" value="2-C-methyl-D-erythritol 2,4-cyclodiphosphate synthase"/>
    <property type="match status" value="1"/>
</dbReference>
<keyword evidence="15" id="KW-1185">Reference proteome</keyword>
<dbReference type="InterPro" id="IPR020555">
    <property type="entry name" value="MECDP_synthase_CS"/>
</dbReference>
<evidence type="ECO:0000313" key="15">
    <source>
        <dbReference type="Proteomes" id="UP000196710"/>
    </source>
</evidence>
<feature type="binding site" evidence="11">
    <location>
        <begin position="366"/>
        <end position="369"/>
    </location>
    <ligand>
        <name>4-CDP-2-C-methyl-D-erythritol 2-phosphate</name>
        <dbReference type="ChEBI" id="CHEBI:57919"/>
    </ligand>
</feature>
<dbReference type="SUPFAM" id="SSF53448">
    <property type="entry name" value="Nucleotide-diphospho-sugar transferases"/>
    <property type="match status" value="1"/>
</dbReference>
<comment type="pathway">
    <text evidence="11">Isoprenoid biosynthesis; isopentenyl diphosphate biosynthesis via DXP pathway; isopentenyl diphosphate from 1-deoxy-D-xylulose 5-phosphate: step 2/6.</text>
</comment>
<comment type="caution">
    <text evidence="11">Lacks conserved residue(s) required for the propagation of feature annotation.</text>
</comment>
<feature type="binding site" evidence="11">
    <location>
        <begin position="295"/>
        <end position="299"/>
    </location>
    <ligand>
        <name>4-CDP-2-C-methyl-D-erythritol 2-phosphate</name>
        <dbReference type="ChEBI" id="CHEBI:57919"/>
    </ligand>
</feature>
<sequence>MNESFAAVLAAGGASSRMGTGRSKVLLELSGEPVLLKSLRALLECGYIEEVCIVCREEDMEEISRLALRLNAGSGKEICFAPAGRDRQESVYNGVQALTEDCGYLVFHDAARPFISPELIAAVCKDALSFGAATAAVPSKDTCKLSDGGGFVDSTPPRDRLMAVQTPQAFKKELYLYALEKARVKGLSYTDDCQLIEAAGGRVKLTPGDYKNFKLTTPEDLILARALAGDRREAMRIGSGYDVHRLVPDRRLILGGVEVPYELGLLGHSDADVLAHAISDAILGAAALGDIGKLFPDSDPEYEGADSLKLLEKVCARVRQAGFDIGNLDSTVIAQRPKLAPYIDRMRENLAAACGVDVSRVSVKATTEEGLGFTGSGEGIAASAVCLLEALLK</sequence>
<dbReference type="EC" id="2.7.7.60" evidence="11"/>
<accession>A0A1Z2XU81</accession>